<evidence type="ECO:0000256" key="1">
    <source>
        <dbReference type="ARBA" id="ARBA00022490"/>
    </source>
</evidence>
<keyword evidence="8 10" id="KW-0694">RNA-binding</keyword>
<keyword evidence="6 10" id="KW-0378">Hydrolase</keyword>
<dbReference type="PANTHER" id="PTHR32120">
    <property type="entry name" value="SMALL RIBOSOMAL SUBUNIT BIOGENESIS GTPASE RSGA"/>
    <property type="match status" value="1"/>
</dbReference>
<dbReference type="RefSeq" id="WP_017010280.1">
    <property type="nucleotide sequence ID" value="NZ_FOWR01000028.1"/>
</dbReference>
<keyword evidence="4 10" id="KW-0699">rRNA-binding</keyword>
<dbReference type="GO" id="GO:0046872">
    <property type="term" value="F:metal ion binding"/>
    <property type="evidence" value="ECO:0007669"/>
    <property type="project" value="UniProtKB-KW"/>
</dbReference>
<feature type="binding site" evidence="10">
    <location>
        <begin position="202"/>
        <end position="210"/>
    </location>
    <ligand>
        <name>GTP</name>
        <dbReference type="ChEBI" id="CHEBI:37565"/>
    </ligand>
</feature>
<feature type="binding site" evidence="10">
    <location>
        <position position="296"/>
    </location>
    <ligand>
        <name>Zn(2+)</name>
        <dbReference type="ChEBI" id="CHEBI:29105"/>
    </ligand>
</feature>
<evidence type="ECO:0000313" key="14">
    <source>
        <dbReference type="Proteomes" id="UP000182692"/>
    </source>
</evidence>
<dbReference type="PANTHER" id="PTHR32120:SF10">
    <property type="entry name" value="SMALL RIBOSOMAL SUBUNIT BIOGENESIS GTPASE RSGA"/>
    <property type="match status" value="1"/>
</dbReference>
<keyword evidence="1 10" id="KW-0963">Cytoplasm</keyword>
<dbReference type="InterPro" id="IPR027417">
    <property type="entry name" value="P-loop_NTPase"/>
</dbReference>
<feature type="domain" description="CP-type G" evidence="12">
    <location>
        <begin position="92"/>
        <end position="260"/>
    </location>
</feature>
<dbReference type="EMBL" id="FOWR01000028">
    <property type="protein sequence ID" value="SFP88442.1"/>
    <property type="molecule type" value="Genomic_DNA"/>
</dbReference>
<feature type="binding site" evidence="10">
    <location>
        <position position="288"/>
    </location>
    <ligand>
        <name>Zn(2+)</name>
        <dbReference type="ChEBI" id="CHEBI:29105"/>
    </ligand>
</feature>
<evidence type="ECO:0000256" key="3">
    <source>
        <dbReference type="ARBA" id="ARBA00022723"/>
    </source>
</evidence>
<dbReference type="STRING" id="1121869.SAMN03084138_03400"/>
<evidence type="ECO:0000256" key="4">
    <source>
        <dbReference type="ARBA" id="ARBA00022730"/>
    </source>
</evidence>
<dbReference type="InterPro" id="IPR010914">
    <property type="entry name" value="RsgA_GTPase_dom"/>
</dbReference>
<evidence type="ECO:0000313" key="13">
    <source>
        <dbReference type="EMBL" id="SFP88442.1"/>
    </source>
</evidence>
<evidence type="ECO:0000256" key="2">
    <source>
        <dbReference type="ARBA" id="ARBA00022517"/>
    </source>
</evidence>
<dbReference type="Gene3D" id="3.40.50.300">
    <property type="entry name" value="P-loop containing nucleotide triphosphate hydrolases"/>
    <property type="match status" value="1"/>
</dbReference>
<dbReference type="CDD" id="cd01854">
    <property type="entry name" value="YjeQ_EngC"/>
    <property type="match status" value="1"/>
</dbReference>
<dbReference type="NCBIfam" id="TIGR00157">
    <property type="entry name" value="ribosome small subunit-dependent GTPase A"/>
    <property type="match status" value="1"/>
</dbReference>
<evidence type="ECO:0000259" key="12">
    <source>
        <dbReference type="PROSITE" id="PS51721"/>
    </source>
</evidence>
<evidence type="ECO:0000256" key="6">
    <source>
        <dbReference type="ARBA" id="ARBA00022801"/>
    </source>
</evidence>
<gene>
    <name evidence="10" type="primary">rsgA</name>
    <name evidence="13" type="ORF">SAMN03084138_03400</name>
</gene>
<dbReference type="EC" id="3.6.1.-" evidence="10"/>
<evidence type="ECO:0000256" key="9">
    <source>
        <dbReference type="ARBA" id="ARBA00023134"/>
    </source>
</evidence>
<proteinExistence type="inferred from homology"/>
<feature type="binding site" evidence="10">
    <location>
        <begin position="140"/>
        <end position="143"/>
    </location>
    <ligand>
        <name>GTP</name>
        <dbReference type="ChEBI" id="CHEBI:37565"/>
    </ligand>
</feature>
<dbReference type="InterPro" id="IPR030378">
    <property type="entry name" value="G_CP_dom"/>
</dbReference>
<comment type="function">
    <text evidence="10">One of several proteins that assist in the late maturation steps of the functional core of the 30S ribosomal subunit. Helps release RbfA from mature subunits. May play a role in the assembly of ribosomal proteins into the subunit. Circularly permuted GTPase that catalyzes slow GTP hydrolysis, GTPase activity is stimulated by the 30S ribosomal subunit.</text>
</comment>
<comment type="subunit">
    <text evidence="10">Monomer. Associates with 30S ribosomal subunit, binds 16S rRNA.</text>
</comment>
<organism evidence="13 14">
    <name type="scientific">Enterovibrio norvegicus DSM 15893</name>
    <dbReference type="NCBI Taxonomy" id="1121869"/>
    <lineage>
        <taxon>Bacteria</taxon>
        <taxon>Pseudomonadati</taxon>
        <taxon>Pseudomonadota</taxon>
        <taxon>Gammaproteobacteria</taxon>
        <taxon>Vibrionales</taxon>
        <taxon>Vibrionaceae</taxon>
        <taxon>Enterovibrio</taxon>
    </lineage>
</organism>
<evidence type="ECO:0000256" key="5">
    <source>
        <dbReference type="ARBA" id="ARBA00022741"/>
    </source>
</evidence>
<keyword evidence="2 10" id="KW-0690">Ribosome biogenesis</keyword>
<feature type="domain" description="EngC GTPase" evidence="11">
    <location>
        <begin position="101"/>
        <end position="258"/>
    </location>
</feature>
<dbReference type="InterPro" id="IPR004881">
    <property type="entry name" value="Ribosome_biogen_GTPase_RsgA"/>
</dbReference>
<keyword evidence="5 10" id="KW-0547">Nucleotide-binding</keyword>
<dbReference type="Pfam" id="PF03193">
    <property type="entry name" value="RsgA_GTPase"/>
    <property type="match status" value="1"/>
</dbReference>
<comment type="subcellular location">
    <subcellularLocation>
        <location evidence="10">Cytoplasm</location>
    </subcellularLocation>
</comment>
<sequence>MTSLKTLSQLGWQPVFQQQLTLEDYENCRIARIAEHHRGHYVLISESGIESLEIRPSFPSMTVGDWLLLDDDGQFIRPLDRQSLFARKGAGTKVIEQLIAANIDTAFVVCALDHDFNLNRIERYLAMCADASVEPVVVLTKRDLAESSLDADGNAFDVNDTLRSVEALAPFLAVEAVNALDEQTKSALSPWLKPGKTLVVMGSSGVGKSTLVNTLLGDFVQATGGIRESDSKGRHTTTARSLHCLPSGAVLLDTPGMRELKIFDSEDGLNTLFSDIKALESQCRFSDCQHGNEPGCAIRDALASGSIDERRLNNYIKLQSEDARNSATMAQKRAKDKAFTKMVNTVQSSHRHIKKGF</sequence>
<dbReference type="Gene3D" id="1.10.40.50">
    <property type="entry name" value="Probable gtpase engc, domain 3"/>
    <property type="match status" value="1"/>
</dbReference>
<dbReference type="PROSITE" id="PS51721">
    <property type="entry name" value="G_CP"/>
    <property type="match status" value="1"/>
</dbReference>
<dbReference type="HAMAP" id="MF_01820">
    <property type="entry name" value="GTPase_RsgA"/>
    <property type="match status" value="1"/>
</dbReference>
<keyword evidence="7 10" id="KW-0862">Zinc</keyword>
<keyword evidence="3 10" id="KW-0479">Metal-binding</keyword>
<dbReference type="SUPFAM" id="SSF52540">
    <property type="entry name" value="P-loop containing nucleoside triphosphate hydrolases"/>
    <property type="match status" value="1"/>
</dbReference>
<comment type="similarity">
    <text evidence="10">Belongs to the TRAFAC class YlqF/YawG GTPase family. RsgA subfamily.</text>
</comment>
<evidence type="ECO:0000256" key="10">
    <source>
        <dbReference type="HAMAP-Rule" id="MF_01820"/>
    </source>
</evidence>
<dbReference type="AlphaFoldDB" id="A0A1I5TZF9"/>
<dbReference type="GO" id="GO:0042274">
    <property type="term" value="P:ribosomal small subunit biogenesis"/>
    <property type="evidence" value="ECO:0007669"/>
    <property type="project" value="UniProtKB-UniRule"/>
</dbReference>
<comment type="cofactor">
    <cofactor evidence="10">
        <name>Zn(2+)</name>
        <dbReference type="ChEBI" id="CHEBI:29105"/>
    </cofactor>
    <text evidence="10">Binds 1 zinc ion per subunit.</text>
</comment>
<dbReference type="OrthoDB" id="9809485at2"/>
<reference evidence="13 14" key="1">
    <citation type="submission" date="2016-10" db="EMBL/GenBank/DDBJ databases">
        <authorList>
            <person name="de Groot N.N."/>
        </authorList>
    </citation>
    <scope>NUCLEOTIDE SEQUENCE [LARGE SCALE GENOMIC DNA]</scope>
    <source>
        <strain evidence="13 14">DSM 15893</strain>
    </source>
</reference>
<dbReference type="GO" id="GO:0005737">
    <property type="term" value="C:cytoplasm"/>
    <property type="evidence" value="ECO:0007669"/>
    <property type="project" value="UniProtKB-SubCell"/>
</dbReference>
<evidence type="ECO:0000259" key="11">
    <source>
        <dbReference type="PROSITE" id="PS50936"/>
    </source>
</evidence>
<dbReference type="GeneID" id="35874323"/>
<dbReference type="Proteomes" id="UP000182692">
    <property type="component" value="Unassembled WGS sequence"/>
</dbReference>
<accession>A0A1I5TZF9</accession>
<evidence type="ECO:0000256" key="8">
    <source>
        <dbReference type="ARBA" id="ARBA00022884"/>
    </source>
</evidence>
<name>A0A1I5TZF9_9GAMM</name>
<protein>
    <recommendedName>
        <fullName evidence="10">Small ribosomal subunit biogenesis GTPase RsgA</fullName>
        <ecNumber evidence="10">3.6.1.-</ecNumber>
    </recommendedName>
</protein>
<evidence type="ECO:0000256" key="7">
    <source>
        <dbReference type="ARBA" id="ARBA00022833"/>
    </source>
</evidence>
<feature type="binding site" evidence="10">
    <location>
        <position position="283"/>
    </location>
    <ligand>
        <name>Zn(2+)</name>
        <dbReference type="ChEBI" id="CHEBI:29105"/>
    </ligand>
</feature>
<dbReference type="GO" id="GO:0005525">
    <property type="term" value="F:GTP binding"/>
    <property type="evidence" value="ECO:0007669"/>
    <property type="project" value="UniProtKB-UniRule"/>
</dbReference>
<keyword evidence="9 10" id="KW-0342">GTP-binding</keyword>
<dbReference type="PROSITE" id="PS50936">
    <property type="entry name" value="ENGC_GTPASE"/>
    <property type="match status" value="1"/>
</dbReference>
<dbReference type="GO" id="GO:0003924">
    <property type="term" value="F:GTPase activity"/>
    <property type="evidence" value="ECO:0007669"/>
    <property type="project" value="UniProtKB-UniRule"/>
</dbReference>
<dbReference type="GO" id="GO:0019843">
    <property type="term" value="F:rRNA binding"/>
    <property type="evidence" value="ECO:0007669"/>
    <property type="project" value="UniProtKB-KW"/>
</dbReference>
<feature type="binding site" evidence="10">
    <location>
        <position position="290"/>
    </location>
    <ligand>
        <name>Zn(2+)</name>
        <dbReference type="ChEBI" id="CHEBI:29105"/>
    </ligand>
</feature>